<protein>
    <submittedName>
        <fullName evidence="1">Uncharacterized protein</fullName>
    </submittedName>
</protein>
<accession>A0ACC1T8J9</accession>
<dbReference type="Proteomes" id="UP001148662">
    <property type="component" value="Unassembled WGS sequence"/>
</dbReference>
<sequence>MDKQLAAATTIPAEVRDIEMEDFISWFQSKNGTVDTTVMTIADIPGQGRGALALKDIPKGHTLFTIPRDVTLSTRTSALPQLLGSVEWKRFKLDEGWAGLILCMLWEEAQGPLSKWAEYLSILPTEFDTPMFWSEEELQELKGTSVVDKIGKEEAERDYYEKIVPTVQSRAELFPPDTVSAHYTLDNYHRMGSRILSRSFTVSRWTGEAVEEEIEGSSQSTGSMEVDDKKSSLPSSEANAAELSEDEDEEDADDPSDVAMVPMADMLNAQYESENSKLFYEEHDLKMITTKDIKGGEQIYNTYGDPPNSDLLRRYGHVDLVPLRPPLSGEGNPEDIVEIRGDLVVEAAAKRVSVDAGERVEWWLENAEDEYVLISSAKTSLVSYVRSTFVIGTECEVPKDFISFTRLLLQTQSEWEKTRAKDKVPKATLDTDVTSVLMEVLDKRLSEYPTTIEADEKTLVEDDPPFRKRNAIIVRLGEKRILQTTRSELEKSHEALHNTKGEKNKLLPLIFTFALVGIVQSPQLVHFIQTRIPTLDVFKLFTIDEAPVPEYWEEVETSINVLNTLLDIFWDGSKPRPVPLGAVAVLFTLTLLLYGIRKNVAEAQLNSGPEYVQVFFEPSVANATISTSTGDLQDLQSPSHSFLKSILSGPVEVSAEEIDTLIVELGSVYEPETSDDGDIEDEEEFDDGYESERTTFSARGLLNSLIPSTPSLPRMLDMVLWRPGRPQQAEHTPEPNEEHSKKKARRAGRRFSRARHRRRMEAWTSDMENEEIERMLDPMPLEKPPVSPSPSRKFPLLLGSSGTLGVAIEPLPSTPPRTPQPGELACPTWPPEAPSPSNLPKLYPSLSTASDVKAESSSPVISVKQEQAPTITPPFPPLEPVPDPKVPTSPQNWRTRRGRPIITEGGFRMIRHYLGISKKSTPKNNQTPRVAIPLQDIKPTVRTPVKDETSDKTLVEPSGSILSKMTPAKSARAKQLATVKKGEKRKVAPTCPTRETEIIFTEEETPVELFPRVAVNTRRGLGLEEKLIVYNPRA</sequence>
<keyword evidence="2" id="KW-1185">Reference proteome</keyword>
<dbReference type="EMBL" id="JANHOG010000312">
    <property type="protein sequence ID" value="KAJ3555641.1"/>
    <property type="molecule type" value="Genomic_DNA"/>
</dbReference>
<name>A0ACC1T8J9_9APHY</name>
<reference evidence="1" key="1">
    <citation type="submission" date="2022-07" db="EMBL/GenBank/DDBJ databases">
        <title>Genome Sequence of Phlebia brevispora.</title>
        <authorList>
            <person name="Buettner E."/>
        </authorList>
    </citation>
    <scope>NUCLEOTIDE SEQUENCE</scope>
    <source>
        <strain evidence="1">MPL23</strain>
    </source>
</reference>
<evidence type="ECO:0000313" key="1">
    <source>
        <dbReference type="EMBL" id="KAJ3555641.1"/>
    </source>
</evidence>
<organism evidence="1 2">
    <name type="scientific">Phlebia brevispora</name>
    <dbReference type="NCBI Taxonomy" id="194682"/>
    <lineage>
        <taxon>Eukaryota</taxon>
        <taxon>Fungi</taxon>
        <taxon>Dikarya</taxon>
        <taxon>Basidiomycota</taxon>
        <taxon>Agaricomycotina</taxon>
        <taxon>Agaricomycetes</taxon>
        <taxon>Polyporales</taxon>
        <taxon>Meruliaceae</taxon>
        <taxon>Phlebia</taxon>
    </lineage>
</organism>
<proteinExistence type="predicted"/>
<comment type="caution">
    <text evidence="1">The sequence shown here is derived from an EMBL/GenBank/DDBJ whole genome shotgun (WGS) entry which is preliminary data.</text>
</comment>
<gene>
    <name evidence="1" type="ORF">NM688_g2462</name>
</gene>
<evidence type="ECO:0000313" key="2">
    <source>
        <dbReference type="Proteomes" id="UP001148662"/>
    </source>
</evidence>